<keyword evidence="13" id="KW-0472">Membrane</keyword>
<comment type="similarity">
    <text evidence="2">In the C-terminal section; belongs to the peptidase M41 family.</text>
</comment>
<dbReference type="FunFam" id="1.10.8.60:FF:000001">
    <property type="entry name" value="ATP-dependent zinc metalloprotease FtsH"/>
    <property type="match status" value="1"/>
</dbReference>
<dbReference type="GO" id="GO:0005524">
    <property type="term" value="F:ATP binding"/>
    <property type="evidence" value="ECO:0007669"/>
    <property type="project" value="UniProtKB-KW"/>
</dbReference>
<keyword evidence="6 12" id="KW-0547">Nucleotide-binding</keyword>
<evidence type="ECO:0000256" key="4">
    <source>
        <dbReference type="ARBA" id="ARBA00022670"/>
    </source>
</evidence>
<dbReference type="SMART" id="SM00382">
    <property type="entry name" value="AAA"/>
    <property type="match status" value="1"/>
</dbReference>
<dbReference type="SUPFAM" id="SSF140990">
    <property type="entry name" value="FtsH protease domain-like"/>
    <property type="match status" value="1"/>
</dbReference>
<dbReference type="GO" id="GO:0016887">
    <property type="term" value="F:ATP hydrolysis activity"/>
    <property type="evidence" value="ECO:0007669"/>
    <property type="project" value="InterPro"/>
</dbReference>
<evidence type="ECO:0000256" key="5">
    <source>
        <dbReference type="ARBA" id="ARBA00022723"/>
    </source>
</evidence>
<evidence type="ECO:0000256" key="7">
    <source>
        <dbReference type="ARBA" id="ARBA00022801"/>
    </source>
</evidence>
<comment type="caution">
    <text evidence="15">The sequence shown here is derived from an EMBL/GenBank/DDBJ whole genome shotgun (WGS) entry which is preliminary data.</text>
</comment>
<organism evidence="15 16">
    <name type="scientific">Acrasis kona</name>
    <dbReference type="NCBI Taxonomy" id="1008807"/>
    <lineage>
        <taxon>Eukaryota</taxon>
        <taxon>Discoba</taxon>
        <taxon>Heterolobosea</taxon>
        <taxon>Tetramitia</taxon>
        <taxon>Eutetramitia</taxon>
        <taxon>Acrasidae</taxon>
        <taxon>Acrasis</taxon>
    </lineage>
</organism>
<comment type="similarity">
    <text evidence="3">In the N-terminal section; belongs to the AAA ATPase family.</text>
</comment>
<comment type="cofactor">
    <cofactor evidence="1">
        <name>Zn(2+)</name>
        <dbReference type="ChEBI" id="CHEBI:29105"/>
    </cofactor>
</comment>
<evidence type="ECO:0000256" key="11">
    <source>
        <dbReference type="ARBA" id="ARBA00023054"/>
    </source>
</evidence>
<dbReference type="GO" id="GO:0004222">
    <property type="term" value="F:metalloendopeptidase activity"/>
    <property type="evidence" value="ECO:0007669"/>
    <property type="project" value="InterPro"/>
</dbReference>
<dbReference type="Gene3D" id="3.40.50.300">
    <property type="entry name" value="P-loop containing nucleotide triphosphate hydrolases"/>
    <property type="match status" value="1"/>
</dbReference>
<dbReference type="InterPro" id="IPR003959">
    <property type="entry name" value="ATPase_AAA_core"/>
</dbReference>
<dbReference type="SUPFAM" id="SSF52540">
    <property type="entry name" value="P-loop containing nucleoside triphosphate hydrolases"/>
    <property type="match status" value="1"/>
</dbReference>
<protein>
    <submittedName>
        <fullName evidence="15">ATP-dependent zinc metalloprotease</fullName>
    </submittedName>
</protein>
<keyword evidence="7" id="KW-0378">Hydrolase</keyword>
<evidence type="ECO:0000256" key="2">
    <source>
        <dbReference type="ARBA" id="ARBA00010044"/>
    </source>
</evidence>
<dbReference type="GO" id="GO:0046872">
    <property type="term" value="F:metal ion binding"/>
    <property type="evidence" value="ECO:0007669"/>
    <property type="project" value="UniProtKB-KW"/>
</dbReference>
<dbReference type="GO" id="GO:0006508">
    <property type="term" value="P:proteolysis"/>
    <property type="evidence" value="ECO:0007669"/>
    <property type="project" value="UniProtKB-KW"/>
</dbReference>
<evidence type="ECO:0000256" key="10">
    <source>
        <dbReference type="ARBA" id="ARBA00023049"/>
    </source>
</evidence>
<dbReference type="Pfam" id="PF01434">
    <property type="entry name" value="Peptidase_M41"/>
    <property type="match status" value="1"/>
</dbReference>
<keyword evidence="4" id="KW-0645">Protease</keyword>
<evidence type="ECO:0000256" key="13">
    <source>
        <dbReference type="SAM" id="Phobius"/>
    </source>
</evidence>
<dbReference type="InterPro" id="IPR000642">
    <property type="entry name" value="Peptidase_M41"/>
</dbReference>
<comment type="similarity">
    <text evidence="12">Belongs to the AAA ATPase family.</text>
</comment>
<dbReference type="Gene3D" id="1.20.58.760">
    <property type="entry name" value="Peptidase M41"/>
    <property type="match status" value="1"/>
</dbReference>
<dbReference type="PANTHER" id="PTHR23076:SF97">
    <property type="entry name" value="ATP-DEPENDENT ZINC METALLOPROTEASE YME1L1"/>
    <property type="match status" value="1"/>
</dbReference>
<keyword evidence="13" id="KW-0812">Transmembrane</keyword>
<evidence type="ECO:0000256" key="9">
    <source>
        <dbReference type="ARBA" id="ARBA00022840"/>
    </source>
</evidence>
<dbReference type="Proteomes" id="UP001431209">
    <property type="component" value="Unassembled WGS sequence"/>
</dbReference>
<keyword evidence="8" id="KW-0862">Zinc</keyword>
<accession>A0AAW2ZQS7</accession>
<dbReference type="EMBL" id="JAOPGA020001747">
    <property type="protein sequence ID" value="KAL0491032.1"/>
    <property type="molecule type" value="Genomic_DNA"/>
</dbReference>
<keyword evidence="13" id="KW-1133">Transmembrane helix</keyword>
<proteinExistence type="inferred from homology"/>
<dbReference type="InterPro" id="IPR037219">
    <property type="entry name" value="Peptidase_M41-like"/>
</dbReference>
<feature type="domain" description="AAA+ ATPase" evidence="14">
    <location>
        <begin position="146"/>
        <end position="282"/>
    </location>
</feature>
<keyword evidence="16" id="KW-1185">Reference proteome</keyword>
<keyword evidence="9 12" id="KW-0067">ATP-binding</keyword>
<feature type="transmembrane region" description="Helical" evidence="13">
    <location>
        <begin position="67"/>
        <end position="86"/>
    </location>
</feature>
<dbReference type="InterPro" id="IPR003960">
    <property type="entry name" value="ATPase_AAA_CS"/>
</dbReference>
<reference evidence="15 16" key="1">
    <citation type="submission" date="2024-03" db="EMBL/GenBank/DDBJ databases">
        <title>The Acrasis kona genome and developmental transcriptomes reveal deep origins of eukaryotic multicellular pathways.</title>
        <authorList>
            <person name="Sheikh S."/>
            <person name="Fu C.-J."/>
            <person name="Brown M.W."/>
            <person name="Baldauf S.L."/>
        </authorList>
    </citation>
    <scope>NUCLEOTIDE SEQUENCE [LARGE SCALE GENOMIC DNA]</scope>
    <source>
        <strain evidence="15 16">ATCC MYA-3509</strain>
    </source>
</reference>
<keyword evidence="11" id="KW-0175">Coiled coil</keyword>
<dbReference type="InterPro" id="IPR027417">
    <property type="entry name" value="P-loop_NTPase"/>
</dbReference>
<evidence type="ECO:0000259" key="14">
    <source>
        <dbReference type="SMART" id="SM00382"/>
    </source>
</evidence>
<evidence type="ECO:0000256" key="6">
    <source>
        <dbReference type="ARBA" id="ARBA00022741"/>
    </source>
</evidence>
<dbReference type="Pfam" id="PF17862">
    <property type="entry name" value="AAA_lid_3"/>
    <property type="match status" value="1"/>
</dbReference>
<dbReference type="AlphaFoldDB" id="A0AAW2ZQS7"/>
<evidence type="ECO:0000313" key="15">
    <source>
        <dbReference type="EMBL" id="KAL0491032.1"/>
    </source>
</evidence>
<evidence type="ECO:0000313" key="16">
    <source>
        <dbReference type="Proteomes" id="UP001431209"/>
    </source>
</evidence>
<dbReference type="PANTHER" id="PTHR23076">
    <property type="entry name" value="METALLOPROTEASE M41 FTSH"/>
    <property type="match status" value="1"/>
</dbReference>
<evidence type="ECO:0000256" key="3">
    <source>
        <dbReference type="ARBA" id="ARBA00010550"/>
    </source>
</evidence>
<dbReference type="Gene3D" id="1.10.8.60">
    <property type="match status" value="1"/>
</dbReference>
<keyword evidence="10 15" id="KW-0482">Metalloprotease</keyword>
<dbReference type="InterPro" id="IPR041569">
    <property type="entry name" value="AAA_lid_3"/>
</dbReference>
<dbReference type="GO" id="GO:0004176">
    <property type="term" value="F:ATP-dependent peptidase activity"/>
    <property type="evidence" value="ECO:0007669"/>
    <property type="project" value="InterPro"/>
</dbReference>
<dbReference type="PROSITE" id="PS00674">
    <property type="entry name" value="AAA"/>
    <property type="match status" value="1"/>
</dbReference>
<evidence type="ECO:0000256" key="8">
    <source>
        <dbReference type="ARBA" id="ARBA00022833"/>
    </source>
</evidence>
<evidence type="ECO:0000256" key="12">
    <source>
        <dbReference type="RuleBase" id="RU003651"/>
    </source>
</evidence>
<evidence type="ECO:0000256" key="1">
    <source>
        <dbReference type="ARBA" id="ARBA00001947"/>
    </source>
</evidence>
<dbReference type="InterPro" id="IPR003593">
    <property type="entry name" value="AAA+_ATPase"/>
</dbReference>
<name>A0AAW2ZQS7_9EUKA</name>
<dbReference type="FunFam" id="3.40.50.300:FF:001025">
    <property type="entry name" value="ATPase family, AAA domain-containing 2B"/>
    <property type="match status" value="1"/>
</dbReference>
<dbReference type="Pfam" id="PF00004">
    <property type="entry name" value="AAA"/>
    <property type="match status" value="1"/>
</dbReference>
<gene>
    <name evidence="15" type="ORF">AKO1_002686</name>
</gene>
<sequence length="555" mass="62239">MLRKLLRGPINPRNYVSIARRYSIFGISPQQAHTQQQSQTLNTIQPLEVQQKETLSNLRKRYNKVRLRDAFFIAFLTSFATIFFFLDKERIPGISEEPGPQIETEKSKKRLSDVKGLNPCINEIKEIIELFTRAKSTDNDGLKIKAPKGILLQGEPGTGKTLIAKAIAGECNANFISACGSDFDEMFVGVGAKRVRSLFEKARESAPCVLFIDEIDALGGKRGYGAPSHHRQSINTLLSELDGFKANEGVLVIAATNSREFLDPALVRSGRFDREIVVPKPDSKGRLEIIEYYLQNKKVAADFSPDTWSRATGGMTGAELEEIINSAALIAARNKRQEITNQDFDESYDRRTMGIEHDFYVSPQDKERTAYHELGHAFIQLKGISKLYDLHKITIKPRGSALGFCRMIPTDDSPLYSKQFLLDRIMVGLGGLIAEEVFYGKPETSSGVSSDLQQISQVARQMIMSYGMSEEFGPQLLDGELVSEETKAKVDNLMRELVKEKYNEVKQVIVDNKELIHRLASVLLQYETMTKSELVTVMNGEKMTRKVGELCIFAG</sequence>
<keyword evidence="5" id="KW-0479">Metal-binding</keyword>